<gene>
    <name evidence="2" type="ORF">CXQ87_003432</name>
</gene>
<comment type="caution">
    <text evidence="2">The sequence shown here is derived from an EMBL/GenBank/DDBJ whole genome shotgun (WGS) entry which is preliminary data.</text>
</comment>
<dbReference type="Proteomes" id="UP000244406">
    <property type="component" value="Unassembled WGS sequence"/>
</dbReference>
<dbReference type="EMBL" id="PKFP01000003">
    <property type="protein sequence ID" value="PVH15586.1"/>
    <property type="molecule type" value="Genomic_DNA"/>
</dbReference>
<sequence length="181" mass="19543">MSLFSSSDRPSFPGSWVVPSPRSEWLDPPATLNPKYYSSDGRSSTLGITEPFKNNDVADFGIELQSLKSFSNPPSPAGSSPLSTQIFSPEIPHIQTTPSAVEPHMTEPLLPDSAPLDFTCLLPQAGVTMAQSAGPMAGCWDLNPNNRTDENVLLHVLSEDFERGGEAVLEESLEGDDNRLV</sequence>
<accession>A0A2V1ADH1</accession>
<dbReference type="RefSeq" id="XP_025336526.1">
    <property type="nucleotide sequence ID" value="XM_025481908.1"/>
</dbReference>
<dbReference type="AlphaFoldDB" id="A0A2V1ADH1"/>
<name>A0A2V1ADH1_9ASCO</name>
<evidence type="ECO:0000313" key="3">
    <source>
        <dbReference type="Proteomes" id="UP000244406"/>
    </source>
</evidence>
<evidence type="ECO:0000313" key="2">
    <source>
        <dbReference type="EMBL" id="PVH15586.1"/>
    </source>
</evidence>
<protein>
    <submittedName>
        <fullName evidence="2">Uncharacterized protein</fullName>
    </submittedName>
</protein>
<dbReference type="GeneID" id="37003432"/>
<reference evidence="2 3" key="1">
    <citation type="submission" date="2017-12" db="EMBL/GenBank/DDBJ databases">
        <title>Genome Sequence of the Amphotericin B-resistant Candida duobushaemulonii strain, B09383.</title>
        <authorList>
            <person name="Chow N.A."/>
            <person name="Gade L."/>
            <person name="Batra D."/>
            <person name="Rowe L.A."/>
            <person name="Loparev V.N."/>
            <person name="Litvintseva A.P."/>
        </authorList>
    </citation>
    <scope>NUCLEOTIDE SEQUENCE [LARGE SCALE GENOMIC DNA]</scope>
    <source>
        <strain evidence="2 3">B09383</strain>
    </source>
</reference>
<keyword evidence="3" id="KW-1185">Reference proteome</keyword>
<feature type="region of interest" description="Disordered" evidence="1">
    <location>
        <begin position="1"/>
        <end position="50"/>
    </location>
</feature>
<organism evidence="2 3">
    <name type="scientific">Candidozyma duobushaemuli</name>
    <dbReference type="NCBI Taxonomy" id="1231522"/>
    <lineage>
        <taxon>Eukaryota</taxon>
        <taxon>Fungi</taxon>
        <taxon>Dikarya</taxon>
        <taxon>Ascomycota</taxon>
        <taxon>Saccharomycotina</taxon>
        <taxon>Pichiomycetes</taxon>
        <taxon>Metschnikowiaceae</taxon>
        <taxon>Candidozyma</taxon>
    </lineage>
</organism>
<evidence type="ECO:0000256" key="1">
    <source>
        <dbReference type="SAM" id="MobiDB-lite"/>
    </source>
</evidence>
<proteinExistence type="predicted"/>
<dbReference type="VEuPathDB" id="FungiDB:CXQ87_003432"/>